<keyword evidence="4" id="KW-0808">Transferase</keyword>
<dbReference type="SMART" id="SM00220">
    <property type="entry name" value="S_TKc"/>
    <property type="match status" value="1"/>
</dbReference>
<dbReference type="PROSITE" id="PS51354">
    <property type="entry name" value="GLUTAREDOXIN_2"/>
    <property type="match status" value="1"/>
</dbReference>
<gene>
    <name evidence="11" type="primary">GPX7_2</name>
    <name evidence="11" type="ORF">FOL47_008250</name>
</gene>
<dbReference type="Pfam" id="PF00255">
    <property type="entry name" value="GSHPx"/>
    <property type="match status" value="1"/>
</dbReference>
<evidence type="ECO:0000256" key="5">
    <source>
        <dbReference type="ARBA" id="ARBA00022741"/>
    </source>
</evidence>
<keyword evidence="2" id="KW-0723">Serine/threonine-protein kinase</keyword>
<dbReference type="GO" id="GO:0004601">
    <property type="term" value="F:peroxidase activity"/>
    <property type="evidence" value="ECO:0007669"/>
    <property type="project" value="UniProtKB-KW"/>
</dbReference>
<feature type="compositionally biased region" description="Low complexity" evidence="9">
    <location>
        <begin position="462"/>
        <end position="473"/>
    </location>
</feature>
<feature type="compositionally biased region" description="Low complexity" evidence="9">
    <location>
        <begin position="765"/>
        <end position="779"/>
    </location>
</feature>
<dbReference type="InterPro" id="IPR050205">
    <property type="entry name" value="CDPK_Ser/Thr_kinases"/>
</dbReference>
<evidence type="ECO:0000256" key="6">
    <source>
        <dbReference type="ARBA" id="ARBA00022777"/>
    </source>
</evidence>
<feature type="compositionally biased region" description="Polar residues" evidence="9">
    <location>
        <begin position="434"/>
        <end position="447"/>
    </location>
</feature>
<dbReference type="PROSITE" id="PS50011">
    <property type="entry name" value="PROTEIN_KINASE_DOM"/>
    <property type="match status" value="1"/>
</dbReference>
<keyword evidence="3 11" id="KW-0575">Peroxidase</keyword>
<keyword evidence="7" id="KW-0067">ATP-binding</keyword>
<evidence type="ECO:0000256" key="3">
    <source>
        <dbReference type="ARBA" id="ARBA00022559"/>
    </source>
</evidence>
<dbReference type="PROSITE" id="PS51355">
    <property type="entry name" value="GLUTATHIONE_PEROXID_3"/>
    <property type="match status" value="1"/>
</dbReference>
<keyword evidence="8" id="KW-0560">Oxidoreductase</keyword>
<dbReference type="InterPro" id="IPR014025">
    <property type="entry name" value="Glutaredoxin_subgr"/>
</dbReference>
<dbReference type="Pfam" id="PF00069">
    <property type="entry name" value="Pkinase"/>
    <property type="match status" value="1"/>
</dbReference>
<dbReference type="EMBL" id="JAAPAO010000519">
    <property type="protein sequence ID" value="KAF4657887.1"/>
    <property type="molecule type" value="Genomic_DNA"/>
</dbReference>
<evidence type="ECO:0000313" key="12">
    <source>
        <dbReference type="Proteomes" id="UP000591131"/>
    </source>
</evidence>
<evidence type="ECO:0000256" key="2">
    <source>
        <dbReference type="ARBA" id="ARBA00022527"/>
    </source>
</evidence>
<feature type="region of interest" description="Disordered" evidence="9">
    <location>
        <begin position="700"/>
        <end position="785"/>
    </location>
</feature>
<keyword evidence="5" id="KW-0547">Nucleotide-binding</keyword>
<dbReference type="PROSITE" id="PS00108">
    <property type="entry name" value="PROTEIN_KINASE_ST"/>
    <property type="match status" value="1"/>
</dbReference>
<dbReference type="Gene3D" id="3.40.30.10">
    <property type="entry name" value="Glutaredoxin"/>
    <property type="match status" value="2"/>
</dbReference>
<dbReference type="GO" id="GO:0004674">
    <property type="term" value="F:protein serine/threonine kinase activity"/>
    <property type="evidence" value="ECO:0007669"/>
    <property type="project" value="UniProtKB-KW"/>
</dbReference>
<keyword evidence="12" id="KW-1185">Reference proteome</keyword>
<feature type="region of interest" description="Disordered" evidence="9">
    <location>
        <begin position="417"/>
        <end position="473"/>
    </location>
</feature>
<dbReference type="PRINTS" id="PR00160">
    <property type="entry name" value="GLUTAREDOXIN"/>
</dbReference>
<protein>
    <submittedName>
        <fullName evidence="11">Glutathione peroxidase 7</fullName>
    </submittedName>
</protein>
<dbReference type="InterPro" id="IPR000889">
    <property type="entry name" value="Glutathione_peroxidase"/>
</dbReference>
<dbReference type="InterPro" id="IPR002109">
    <property type="entry name" value="Glutaredoxin"/>
</dbReference>
<accession>A0A7J6LF49</accession>
<dbReference type="InterPro" id="IPR008271">
    <property type="entry name" value="Ser/Thr_kinase_AS"/>
</dbReference>
<dbReference type="OrthoDB" id="446890at2759"/>
<dbReference type="GO" id="GO:0006979">
    <property type="term" value="P:response to oxidative stress"/>
    <property type="evidence" value="ECO:0007669"/>
    <property type="project" value="InterPro"/>
</dbReference>
<dbReference type="SUPFAM" id="SSF56112">
    <property type="entry name" value="Protein kinase-like (PK-like)"/>
    <property type="match status" value="1"/>
</dbReference>
<dbReference type="CDD" id="cd03419">
    <property type="entry name" value="GRX_GRXh_1_2_like"/>
    <property type="match status" value="1"/>
</dbReference>
<reference evidence="11 12" key="1">
    <citation type="submission" date="2020-04" db="EMBL/GenBank/DDBJ databases">
        <title>Perkinsus chesapeaki whole genome sequence.</title>
        <authorList>
            <person name="Bogema D.R."/>
        </authorList>
    </citation>
    <scope>NUCLEOTIDE SEQUENCE [LARGE SCALE GENOMIC DNA]</scope>
    <source>
        <strain evidence="11">ATCC PRA-425</strain>
    </source>
</reference>
<dbReference type="SUPFAM" id="SSF52833">
    <property type="entry name" value="Thioredoxin-like"/>
    <property type="match status" value="2"/>
</dbReference>
<evidence type="ECO:0000256" key="9">
    <source>
        <dbReference type="SAM" id="MobiDB-lite"/>
    </source>
</evidence>
<proteinExistence type="inferred from homology"/>
<name>A0A7J6LF49_PERCH</name>
<evidence type="ECO:0000259" key="10">
    <source>
        <dbReference type="PROSITE" id="PS50011"/>
    </source>
</evidence>
<evidence type="ECO:0000256" key="7">
    <source>
        <dbReference type="ARBA" id="ARBA00022840"/>
    </source>
</evidence>
<dbReference type="GO" id="GO:0005524">
    <property type="term" value="F:ATP binding"/>
    <property type="evidence" value="ECO:0007669"/>
    <property type="project" value="UniProtKB-KW"/>
</dbReference>
<dbReference type="Gene3D" id="1.10.510.10">
    <property type="entry name" value="Transferase(Phosphotransferase) domain 1"/>
    <property type="match status" value="2"/>
</dbReference>
<evidence type="ECO:0000256" key="8">
    <source>
        <dbReference type="ARBA" id="ARBA00023002"/>
    </source>
</evidence>
<dbReference type="InterPro" id="IPR000719">
    <property type="entry name" value="Prot_kinase_dom"/>
</dbReference>
<evidence type="ECO:0000256" key="4">
    <source>
        <dbReference type="ARBA" id="ARBA00022679"/>
    </source>
</evidence>
<dbReference type="InterPro" id="IPR036249">
    <property type="entry name" value="Thioredoxin-like_sf"/>
</dbReference>
<dbReference type="Pfam" id="PF00462">
    <property type="entry name" value="Glutaredoxin"/>
    <property type="match status" value="1"/>
</dbReference>
<dbReference type="PANTHER" id="PTHR24349">
    <property type="entry name" value="SERINE/THREONINE-PROTEIN KINASE"/>
    <property type="match status" value="1"/>
</dbReference>
<comment type="caution">
    <text evidence="11">The sequence shown here is derived from an EMBL/GenBank/DDBJ whole genome shotgun (WGS) entry which is preliminary data.</text>
</comment>
<evidence type="ECO:0000313" key="11">
    <source>
        <dbReference type="EMBL" id="KAF4657887.1"/>
    </source>
</evidence>
<evidence type="ECO:0000256" key="1">
    <source>
        <dbReference type="ARBA" id="ARBA00006926"/>
    </source>
</evidence>
<dbReference type="Proteomes" id="UP000591131">
    <property type="component" value="Unassembled WGS sequence"/>
</dbReference>
<dbReference type="InterPro" id="IPR011009">
    <property type="entry name" value="Kinase-like_dom_sf"/>
</dbReference>
<comment type="similarity">
    <text evidence="1">Belongs to the glutathione peroxidase family.</text>
</comment>
<keyword evidence="6" id="KW-0418">Kinase</keyword>
<sequence length="785" mass="85688">MGGVQSAIGFGATKPRVTVDSFYKLSAPLINGEVLNFEKLRGDVVLAQYKLFGELGQKFGDRGFKIVGFPSRQFLNQEMKTNKEIDDFVTDILKPYPDVKDKVFLLAEPCDVNGDNASPVFEFLKYHSGLYDPKSGKSKPIPWNFGKFLVDQNGEVVCFWSPKESSIADDIEACLDGKLKDKKIATEADDEKKASTMTPEQAKKFVEDKINGPSTAVDFTLSYCPHCKASIASLKDLTDSLDIVEVDTMENGDAVKEAVKAITGQKTFPQVFLKGKFIGGNSELQGLISDGKAKEMIQQGSYSECCHSIDNIDTLSNRSSGRLSLDGDLFITGQGGGCAVVEVWKCLKDGTLVAVKSIDKSRPEWRIEVGMLKRVCPHPNICSIKAVYIDNTMVRLVMDFCDSGTLLSRVLQVTSGTTRRHTSPGFHPARRSPSFGNTLLPPTTSVGGSDGPALPPIRDSRPASPSGSPSPISRSPLSLALRLLSNSSGGSPSPTASERVRACPMEETEAKKFMRHLFQALQQCHSCGVIHRDVKLENIVIQEDEHGDDEVAKLIDFGLSLRARSKQGVVDKHIAGSVHYLAPECIRKGRYSFASDMWAAGVVLHLLLRPSVPPAAAADNKAIMKRISLMDLEGLGQNVSKEARDLRSRLLSLYPDSRLTADEALRHPWITQCFDDDDLTSGSNLPRLEGSDDETAYRLQAASSTASWDPEDRPQRQPLRRCTSPGFGMSHRAMSSPMNRNVECRSAVQRPLGDGDPVIIVTPVSSSSSPNSPPMKKNSANTRST</sequence>
<dbReference type="AlphaFoldDB" id="A0A7J6LF49"/>
<feature type="domain" description="Protein kinase" evidence="10">
    <location>
        <begin position="326"/>
        <end position="670"/>
    </location>
</feature>
<organism evidence="11 12">
    <name type="scientific">Perkinsus chesapeaki</name>
    <name type="common">Clam parasite</name>
    <name type="synonym">Perkinsus andrewsi</name>
    <dbReference type="NCBI Taxonomy" id="330153"/>
    <lineage>
        <taxon>Eukaryota</taxon>
        <taxon>Sar</taxon>
        <taxon>Alveolata</taxon>
        <taxon>Perkinsozoa</taxon>
        <taxon>Perkinsea</taxon>
        <taxon>Perkinsida</taxon>
        <taxon>Perkinsidae</taxon>
        <taxon>Perkinsus</taxon>
    </lineage>
</organism>